<feature type="region of interest" description="Disordered" evidence="1">
    <location>
        <begin position="48"/>
        <end position="77"/>
    </location>
</feature>
<feature type="transmembrane region" description="Helical" evidence="2">
    <location>
        <begin position="21"/>
        <end position="41"/>
    </location>
</feature>
<dbReference type="AlphaFoldDB" id="A0A4U0RUC5"/>
<keyword evidence="2" id="KW-0812">Transmembrane</keyword>
<proteinExistence type="predicted"/>
<organism evidence="3 4">
    <name type="scientific">Actinacidiphila oryziradicis</name>
    <dbReference type="NCBI Taxonomy" id="2571141"/>
    <lineage>
        <taxon>Bacteria</taxon>
        <taxon>Bacillati</taxon>
        <taxon>Actinomycetota</taxon>
        <taxon>Actinomycetes</taxon>
        <taxon>Kitasatosporales</taxon>
        <taxon>Streptomycetaceae</taxon>
        <taxon>Actinacidiphila</taxon>
    </lineage>
</organism>
<dbReference type="EMBL" id="SUMC01000096">
    <property type="protein sequence ID" value="TJZ99801.1"/>
    <property type="molecule type" value="Genomic_DNA"/>
</dbReference>
<evidence type="ECO:0000313" key="3">
    <source>
        <dbReference type="EMBL" id="TJZ99801.1"/>
    </source>
</evidence>
<keyword evidence="2" id="KW-1133">Transmembrane helix</keyword>
<keyword evidence="4" id="KW-1185">Reference proteome</keyword>
<dbReference type="RefSeq" id="WP_136729734.1">
    <property type="nucleotide sequence ID" value="NZ_SUMC01000096.1"/>
</dbReference>
<dbReference type="Proteomes" id="UP000305778">
    <property type="component" value="Unassembled WGS sequence"/>
</dbReference>
<accession>A0A4U0RUC5</accession>
<sequence>MISLPVGSARIRRQAVPMYALLIPALTPFVLLGTIMGLSWLEDHIVPPAEHPETPVEPSLTPAAAAPGPESTSIPVR</sequence>
<reference evidence="3 4" key="1">
    <citation type="submission" date="2019-04" db="EMBL/GenBank/DDBJ databases">
        <title>Streptomyces oryziradicis sp. nov., a novel actinomycete isolated from rhizosphere soil of rice (Oryza sativa L.).</title>
        <authorList>
            <person name="Li C."/>
        </authorList>
    </citation>
    <scope>NUCLEOTIDE SEQUENCE [LARGE SCALE GENOMIC DNA]</scope>
    <source>
        <strain evidence="3 4">NEAU-C40</strain>
    </source>
</reference>
<dbReference type="OrthoDB" id="4268400at2"/>
<comment type="caution">
    <text evidence="3">The sequence shown here is derived from an EMBL/GenBank/DDBJ whole genome shotgun (WGS) entry which is preliminary data.</text>
</comment>
<keyword evidence="2" id="KW-0472">Membrane</keyword>
<name>A0A4U0RUC5_9ACTN</name>
<evidence type="ECO:0000256" key="1">
    <source>
        <dbReference type="SAM" id="MobiDB-lite"/>
    </source>
</evidence>
<protein>
    <submittedName>
        <fullName evidence="3">Uncharacterized protein</fullName>
    </submittedName>
</protein>
<evidence type="ECO:0000313" key="4">
    <source>
        <dbReference type="Proteomes" id="UP000305778"/>
    </source>
</evidence>
<gene>
    <name evidence="3" type="ORF">FCI23_44450</name>
</gene>
<evidence type="ECO:0000256" key="2">
    <source>
        <dbReference type="SAM" id="Phobius"/>
    </source>
</evidence>